<gene>
    <name evidence="1" type="ORF">AVEN_80537_1</name>
    <name evidence="2" type="ORF">AVEN_84891_1</name>
</gene>
<name>A0A4Y2BTZ8_ARAVE</name>
<dbReference type="EMBL" id="BGPR01084509">
    <property type="protein sequence ID" value="GBL95682.1"/>
    <property type="molecule type" value="Genomic_DNA"/>
</dbReference>
<organism evidence="1 3">
    <name type="scientific">Araneus ventricosus</name>
    <name type="common">Orbweaver spider</name>
    <name type="synonym">Epeira ventricosa</name>
    <dbReference type="NCBI Taxonomy" id="182803"/>
    <lineage>
        <taxon>Eukaryota</taxon>
        <taxon>Metazoa</taxon>
        <taxon>Ecdysozoa</taxon>
        <taxon>Arthropoda</taxon>
        <taxon>Chelicerata</taxon>
        <taxon>Arachnida</taxon>
        <taxon>Araneae</taxon>
        <taxon>Araneomorphae</taxon>
        <taxon>Entelegynae</taxon>
        <taxon>Araneoidea</taxon>
        <taxon>Araneidae</taxon>
        <taxon>Araneus</taxon>
    </lineage>
</organism>
<dbReference type="EMBL" id="BGPR01084510">
    <property type="protein sequence ID" value="GBL95690.1"/>
    <property type="molecule type" value="Genomic_DNA"/>
</dbReference>
<reference evidence="1 3" key="1">
    <citation type="journal article" date="2019" name="Sci. Rep.">
        <title>Orb-weaving spider Araneus ventricosus genome elucidates the spidroin gene catalogue.</title>
        <authorList>
            <person name="Kono N."/>
            <person name="Nakamura H."/>
            <person name="Ohtoshi R."/>
            <person name="Moran D.A.P."/>
            <person name="Shinohara A."/>
            <person name="Yoshida Y."/>
            <person name="Fujiwara M."/>
            <person name="Mori M."/>
            <person name="Tomita M."/>
            <person name="Arakawa K."/>
        </authorList>
    </citation>
    <scope>NUCLEOTIDE SEQUENCE [LARGE SCALE GENOMIC DNA]</scope>
</reference>
<evidence type="ECO:0000313" key="1">
    <source>
        <dbReference type="EMBL" id="GBL95682.1"/>
    </source>
</evidence>
<dbReference type="AlphaFoldDB" id="A0A4Y2BTZ8"/>
<dbReference type="Proteomes" id="UP000499080">
    <property type="component" value="Unassembled WGS sequence"/>
</dbReference>
<evidence type="ECO:0008006" key="4">
    <source>
        <dbReference type="Google" id="ProtNLM"/>
    </source>
</evidence>
<evidence type="ECO:0000313" key="3">
    <source>
        <dbReference type="Proteomes" id="UP000499080"/>
    </source>
</evidence>
<keyword evidence="3" id="KW-1185">Reference proteome</keyword>
<protein>
    <recommendedName>
        <fullName evidence="4">RNase H type-1 domain-containing protein</fullName>
    </recommendedName>
</protein>
<dbReference type="OrthoDB" id="411823at2759"/>
<proteinExistence type="predicted"/>
<sequence>IRVMLSTEAQDILNIENLDNISEIRPKNKLIELTYTKGDQIYDTYTDGSRINSDTGFTVCILKKDTSTEEYLFRLGSCNTVFQTELAAIDFAVAGL</sequence>
<evidence type="ECO:0000313" key="2">
    <source>
        <dbReference type="EMBL" id="GBL95690.1"/>
    </source>
</evidence>
<feature type="non-terminal residue" evidence="1">
    <location>
        <position position="1"/>
    </location>
</feature>
<accession>A0A4Y2BTZ8</accession>
<comment type="caution">
    <text evidence="1">The sequence shown here is derived from an EMBL/GenBank/DDBJ whole genome shotgun (WGS) entry which is preliminary data.</text>
</comment>